<sequence length="442" mass="49168">MARTSVSPPLPKAYLSRPSKQTPWVTGLYVLLVISIFMVILYFLKKLIAPLNLQAAINVAKANRFDKHGDDRRCYRPNMETLGLYGHTGEISFTEYCKTQGLYNLRFILRASVDILGRGSLGTTYKVILRDGSIIALKRLAEMSLKQKDFEQHINKLGRLHTQNIVPVQSYYHSKGLTFVIYDYMCLGSLSSLMQGGRECNHTTLDWPTRLSIATDIAHALKCLHSNSIVHGNLKSSNIFLQIDFTPMLAEYGLVQVTSPMLADEATLGYKAPELMDASAPDYMSDVYSFGVLLMELLTGIPPRSFDGCTGAGSSKDSFETSTSLRAADLPEWVAKMSREKDIGDLFDRELKPAAFETTVVQMLHVATACVSTPTDSRPSMSRVVRMMEHIKYIHDNGHYPLPVGRTLYDAMSDAESHSSMAVLLPDDFTCSTLSSTSCLNR</sequence>
<dbReference type="AlphaFoldDB" id="A0A9D4ZLX7"/>
<feature type="domain" description="Protein kinase" evidence="2">
    <location>
        <begin position="110"/>
        <end position="393"/>
    </location>
</feature>
<evidence type="ECO:0000256" key="1">
    <source>
        <dbReference type="SAM" id="Phobius"/>
    </source>
</evidence>
<keyword evidence="1" id="KW-0812">Transmembrane</keyword>
<dbReference type="PANTHER" id="PTHR48007">
    <property type="entry name" value="LEUCINE-RICH REPEAT RECEPTOR-LIKE PROTEIN KINASE PXC1"/>
    <property type="match status" value="1"/>
</dbReference>
<dbReference type="PANTHER" id="PTHR48007:SF55">
    <property type="entry name" value="PROTEIN KINASE DOMAIN-CONTAINING PROTEIN"/>
    <property type="match status" value="1"/>
</dbReference>
<dbReference type="GO" id="GO:0004672">
    <property type="term" value="F:protein kinase activity"/>
    <property type="evidence" value="ECO:0007669"/>
    <property type="project" value="InterPro"/>
</dbReference>
<evidence type="ECO:0000259" key="2">
    <source>
        <dbReference type="PROSITE" id="PS50011"/>
    </source>
</evidence>
<dbReference type="Proteomes" id="UP000886520">
    <property type="component" value="Chromosome 7"/>
</dbReference>
<name>A0A9D4ZLX7_ADICA</name>
<reference evidence="3" key="1">
    <citation type="submission" date="2021-01" db="EMBL/GenBank/DDBJ databases">
        <title>Adiantum capillus-veneris genome.</title>
        <authorList>
            <person name="Fang Y."/>
            <person name="Liao Q."/>
        </authorList>
    </citation>
    <scope>NUCLEOTIDE SEQUENCE</scope>
    <source>
        <strain evidence="3">H3</strain>
        <tissue evidence="3">Leaf</tissue>
    </source>
</reference>
<dbReference type="Pfam" id="PF00069">
    <property type="entry name" value="Pkinase"/>
    <property type="match status" value="1"/>
</dbReference>
<keyword evidence="1" id="KW-0472">Membrane</keyword>
<organism evidence="3 4">
    <name type="scientific">Adiantum capillus-veneris</name>
    <name type="common">Maidenhair fern</name>
    <dbReference type="NCBI Taxonomy" id="13818"/>
    <lineage>
        <taxon>Eukaryota</taxon>
        <taxon>Viridiplantae</taxon>
        <taxon>Streptophyta</taxon>
        <taxon>Embryophyta</taxon>
        <taxon>Tracheophyta</taxon>
        <taxon>Polypodiopsida</taxon>
        <taxon>Polypodiidae</taxon>
        <taxon>Polypodiales</taxon>
        <taxon>Pteridineae</taxon>
        <taxon>Pteridaceae</taxon>
        <taxon>Vittarioideae</taxon>
        <taxon>Adiantum</taxon>
    </lineage>
</organism>
<dbReference type="GO" id="GO:0005524">
    <property type="term" value="F:ATP binding"/>
    <property type="evidence" value="ECO:0007669"/>
    <property type="project" value="InterPro"/>
</dbReference>
<protein>
    <recommendedName>
        <fullName evidence="2">Protein kinase domain-containing protein</fullName>
    </recommendedName>
</protein>
<dbReference type="SUPFAM" id="SSF56112">
    <property type="entry name" value="Protein kinase-like (PK-like)"/>
    <property type="match status" value="1"/>
</dbReference>
<dbReference type="EMBL" id="JABFUD020000007">
    <property type="protein sequence ID" value="KAI5078041.1"/>
    <property type="molecule type" value="Genomic_DNA"/>
</dbReference>
<accession>A0A9D4ZLX7</accession>
<keyword evidence="4" id="KW-1185">Reference proteome</keyword>
<keyword evidence="1" id="KW-1133">Transmembrane helix</keyword>
<dbReference type="InterPro" id="IPR046959">
    <property type="entry name" value="PRK1-6/SRF4-like"/>
</dbReference>
<dbReference type="InterPro" id="IPR000719">
    <property type="entry name" value="Prot_kinase_dom"/>
</dbReference>
<dbReference type="PROSITE" id="PS50011">
    <property type="entry name" value="PROTEIN_KINASE_DOM"/>
    <property type="match status" value="1"/>
</dbReference>
<evidence type="ECO:0000313" key="4">
    <source>
        <dbReference type="Proteomes" id="UP000886520"/>
    </source>
</evidence>
<gene>
    <name evidence="3" type="ORF">GOP47_0007865</name>
</gene>
<comment type="caution">
    <text evidence="3">The sequence shown here is derived from an EMBL/GenBank/DDBJ whole genome shotgun (WGS) entry which is preliminary data.</text>
</comment>
<dbReference type="InterPro" id="IPR011009">
    <property type="entry name" value="Kinase-like_dom_sf"/>
</dbReference>
<dbReference type="Gene3D" id="1.10.510.10">
    <property type="entry name" value="Transferase(Phosphotransferase) domain 1"/>
    <property type="match status" value="1"/>
</dbReference>
<proteinExistence type="predicted"/>
<dbReference type="OrthoDB" id="1890790at2759"/>
<dbReference type="Gene3D" id="3.30.200.20">
    <property type="entry name" value="Phosphorylase Kinase, domain 1"/>
    <property type="match status" value="1"/>
</dbReference>
<evidence type="ECO:0000313" key="3">
    <source>
        <dbReference type="EMBL" id="KAI5078041.1"/>
    </source>
</evidence>
<feature type="transmembrane region" description="Helical" evidence="1">
    <location>
        <begin position="24"/>
        <end position="44"/>
    </location>
</feature>